<dbReference type="Proteomes" id="UP000692954">
    <property type="component" value="Unassembled WGS sequence"/>
</dbReference>
<name>A0A8S1P3F3_9CILI</name>
<reference evidence="1" key="1">
    <citation type="submission" date="2021-01" db="EMBL/GenBank/DDBJ databases">
        <authorList>
            <consortium name="Genoscope - CEA"/>
            <person name="William W."/>
        </authorList>
    </citation>
    <scope>NUCLEOTIDE SEQUENCE</scope>
</reference>
<dbReference type="EMBL" id="CAJJDN010000068">
    <property type="protein sequence ID" value="CAD8097593.1"/>
    <property type="molecule type" value="Genomic_DNA"/>
</dbReference>
<keyword evidence="2" id="KW-1185">Reference proteome</keyword>
<sequence>MQKQNFNVEQALSFLPQIPDAISFTHSFEFLDKSFEKWEESIFTIESLGEFRLGGHVKEKCCQNAQCNCNCRNCYYGCCSCNFSCLTCFMCCDCVCCCSNYEVVHEYQGPIYILQNQLIRFEHYGQISKLYVKDTLVLEFYHSFKNLADVLYGGCKSNYPHIVFQQPLGKANEKVYFEALGNNCPESCWSCFPYLMMCSWCGIGQLERKIRVSNSQQYLGNITAKRDKKKACLTQCGCNNHCMQFIDYPDFTIDFKNTCQLDKLGIIMSTIHFTLYDRWRRFDWNGLLKMNHPVLFYDNLK</sequence>
<evidence type="ECO:0000313" key="1">
    <source>
        <dbReference type="EMBL" id="CAD8097593.1"/>
    </source>
</evidence>
<dbReference type="AlphaFoldDB" id="A0A8S1P3F3"/>
<gene>
    <name evidence="1" type="ORF">PSON_ATCC_30995.1.T0680228</name>
</gene>
<protein>
    <submittedName>
        <fullName evidence="1">Uncharacterized protein</fullName>
    </submittedName>
</protein>
<accession>A0A8S1P3F3</accession>
<organism evidence="1 2">
    <name type="scientific">Paramecium sonneborni</name>
    <dbReference type="NCBI Taxonomy" id="65129"/>
    <lineage>
        <taxon>Eukaryota</taxon>
        <taxon>Sar</taxon>
        <taxon>Alveolata</taxon>
        <taxon>Ciliophora</taxon>
        <taxon>Intramacronucleata</taxon>
        <taxon>Oligohymenophorea</taxon>
        <taxon>Peniculida</taxon>
        <taxon>Parameciidae</taxon>
        <taxon>Paramecium</taxon>
    </lineage>
</organism>
<evidence type="ECO:0000313" key="2">
    <source>
        <dbReference type="Proteomes" id="UP000692954"/>
    </source>
</evidence>
<proteinExistence type="predicted"/>
<comment type="caution">
    <text evidence="1">The sequence shown here is derived from an EMBL/GenBank/DDBJ whole genome shotgun (WGS) entry which is preliminary data.</text>
</comment>